<feature type="compositionally biased region" description="Basic and acidic residues" evidence="1">
    <location>
        <begin position="41"/>
        <end position="51"/>
    </location>
</feature>
<evidence type="ECO:0000256" key="1">
    <source>
        <dbReference type="SAM" id="MobiDB-lite"/>
    </source>
</evidence>
<gene>
    <name evidence="3" type="ORF">IU459_15830</name>
</gene>
<evidence type="ECO:0008006" key="5">
    <source>
        <dbReference type="Google" id="ProtNLM"/>
    </source>
</evidence>
<feature type="transmembrane region" description="Helical" evidence="2">
    <location>
        <begin position="12"/>
        <end position="32"/>
    </location>
</feature>
<proteinExistence type="predicted"/>
<keyword evidence="2" id="KW-0812">Transmembrane</keyword>
<sequence length="134" mass="14620">MTGIYGLVASGVWLAVVLGAVLMVILAAYEVSELARRDLQRRLQRESERSQPQHRSTVAPSPPRTVPAAAPPSTLADILPALQGISENDAELLDAESQITRDLFAGKVGGTDYQRRMRDLAEPRRTSKSPRRTG</sequence>
<keyword evidence="4" id="KW-1185">Reference proteome</keyword>
<comment type="caution">
    <text evidence="3">The sequence shown here is derived from an EMBL/GenBank/DDBJ whole genome shotgun (WGS) entry which is preliminary data.</text>
</comment>
<accession>A0ABS0CQX3</accession>
<keyword evidence="2" id="KW-1133">Transmembrane helix</keyword>
<dbReference type="Proteomes" id="UP000702209">
    <property type="component" value="Unassembled WGS sequence"/>
</dbReference>
<evidence type="ECO:0000313" key="4">
    <source>
        <dbReference type="Proteomes" id="UP000702209"/>
    </source>
</evidence>
<feature type="compositionally biased region" description="Basic and acidic residues" evidence="1">
    <location>
        <begin position="113"/>
        <end position="125"/>
    </location>
</feature>
<name>A0ABS0CQX3_9NOCA</name>
<protein>
    <recommendedName>
        <fullName evidence="5">SHOCT domain-containing protein</fullName>
    </recommendedName>
</protein>
<evidence type="ECO:0000256" key="2">
    <source>
        <dbReference type="SAM" id="Phobius"/>
    </source>
</evidence>
<feature type="region of interest" description="Disordered" evidence="1">
    <location>
        <begin position="112"/>
        <end position="134"/>
    </location>
</feature>
<dbReference type="RefSeq" id="WP_195130278.1">
    <property type="nucleotide sequence ID" value="NZ_JADLQX010000010.1"/>
</dbReference>
<dbReference type="EMBL" id="JADLQX010000010">
    <property type="protein sequence ID" value="MBF6299002.1"/>
    <property type="molecule type" value="Genomic_DNA"/>
</dbReference>
<feature type="region of interest" description="Disordered" evidence="1">
    <location>
        <begin position="41"/>
        <end position="72"/>
    </location>
</feature>
<reference evidence="3 4" key="1">
    <citation type="submission" date="2020-10" db="EMBL/GenBank/DDBJ databases">
        <title>Identification of Nocardia species via Next-generation sequencing and recognition of intraspecies genetic diversity.</title>
        <authorList>
            <person name="Li P."/>
            <person name="Li P."/>
            <person name="Lu B."/>
        </authorList>
    </citation>
    <scope>NUCLEOTIDE SEQUENCE [LARGE SCALE GENOMIC DNA]</scope>
    <source>
        <strain evidence="3 4">BJ06-0157</strain>
    </source>
</reference>
<organism evidence="3 4">
    <name type="scientific">Nocardia amamiensis</name>
    <dbReference type="NCBI Taxonomy" id="404578"/>
    <lineage>
        <taxon>Bacteria</taxon>
        <taxon>Bacillati</taxon>
        <taxon>Actinomycetota</taxon>
        <taxon>Actinomycetes</taxon>
        <taxon>Mycobacteriales</taxon>
        <taxon>Nocardiaceae</taxon>
        <taxon>Nocardia</taxon>
    </lineage>
</organism>
<keyword evidence="2" id="KW-0472">Membrane</keyword>
<evidence type="ECO:0000313" key="3">
    <source>
        <dbReference type="EMBL" id="MBF6299002.1"/>
    </source>
</evidence>